<dbReference type="InterPro" id="IPR014722">
    <property type="entry name" value="Rib_uL2_dom2"/>
</dbReference>
<dbReference type="CDD" id="cd06089">
    <property type="entry name" value="KOW_RPL26"/>
    <property type="match status" value="1"/>
</dbReference>
<dbReference type="EMBL" id="HBGN01010108">
    <property type="protein sequence ID" value="CAD9321422.1"/>
    <property type="molecule type" value="Transcribed_RNA"/>
</dbReference>
<dbReference type="GO" id="GO:0003735">
    <property type="term" value="F:structural constituent of ribosome"/>
    <property type="evidence" value="ECO:0007669"/>
    <property type="project" value="InterPro"/>
</dbReference>
<keyword evidence="5" id="KW-0689">Ribosomal protein</keyword>
<dbReference type="GO" id="GO:0005840">
    <property type="term" value="C:ribosome"/>
    <property type="evidence" value="ECO:0007669"/>
    <property type="project" value="UniProtKB-KW"/>
</dbReference>
<evidence type="ECO:0000259" key="7">
    <source>
        <dbReference type="Pfam" id="PF17136"/>
    </source>
</evidence>
<gene>
    <name evidence="8" type="ORF">DBRI1063_LOCUS6491</name>
</gene>
<dbReference type="PANTHER" id="PTHR12903">
    <property type="entry name" value="MITOCHONDRIAL RIBOSOMAL PROTEIN L24"/>
    <property type="match status" value="1"/>
</dbReference>
<accession>A0A6U3V9H2</accession>
<evidence type="ECO:0000256" key="6">
    <source>
        <dbReference type="ARBA" id="ARBA00023274"/>
    </source>
</evidence>
<dbReference type="InterPro" id="IPR008991">
    <property type="entry name" value="Translation_prot_SH3-like_sf"/>
</dbReference>
<protein>
    <recommendedName>
        <fullName evidence="7">Large ribosomal subunit protein uL24 C-terminal domain-containing protein</fullName>
    </recommendedName>
</protein>
<dbReference type="InterPro" id="IPR057264">
    <property type="entry name" value="Ribosomal_uL24_C"/>
</dbReference>
<dbReference type="GO" id="GO:0006412">
    <property type="term" value="P:translation"/>
    <property type="evidence" value="ECO:0007669"/>
    <property type="project" value="InterPro"/>
</dbReference>
<dbReference type="AlphaFoldDB" id="A0A6U3V9H2"/>
<dbReference type="Pfam" id="PF17136">
    <property type="entry name" value="ribosomal_L24"/>
    <property type="match status" value="1"/>
</dbReference>
<evidence type="ECO:0000256" key="5">
    <source>
        <dbReference type="ARBA" id="ARBA00022980"/>
    </source>
</evidence>
<comment type="subcellular location">
    <subcellularLocation>
        <location evidence="1">Plastid</location>
        <location evidence="1">Chloroplast</location>
    </subcellularLocation>
</comment>
<evidence type="ECO:0000256" key="2">
    <source>
        <dbReference type="ARBA" id="ARBA00010618"/>
    </source>
</evidence>
<dbReference type="HAMAP" id="MF_01326_B">
    <property type="entry name" value="Ribosomal_uL24_B"/>
    <property type="match status" value="1"/>
</dbReference>
<feature type="domain" description="Large ribosomal subunit protein uL24 C-terminal" evidence="7">
    <location>
        <begin position="84"/>
        <end position="137"/>
    </location>
</feature>
<evidence type="ECO:0000256" key="3">
    <source>
        <dbReference type="ARBA" id="ARBA00022528"/>
    </source>
</evidence>
<dbReference type="GO" id="GO:0003723">
    <property type="term" value="F:RNA binding"/>
    <property type="evidence" value="ECO:0007669"/>
    <property type="project" value="InterPro"/>
</dbReference>
<proteinExistence type="inferred from homology"/>
<keyword evidence="4" id="KW-0934">Plastid</keyword>
<evidence type="ECO:0000313" key="8">
    <source>
        <dbReference type="EMBL" id="CAD9321422.1"/>
    </source>
</evidence>
<name>A0A6U3V9H2_9STRA</name>
<dbReference type="Gene3D" id="2.30.30.30">
    <property type="match status" value="1"/>
</dbReference>
<evidence type="ECO:0000256" key="1">
    <source>
        <dbReference type="ARBA" id="ARBA00004229"/>
    </source>
</evidence>
<evidence type="ECO:0000256" key="4">
    <source>
        <dbReference type="ARBA" id="ARBA00022640"/>
    </source>
</evidence>
<sequence length="183" mass="20579">MSARLKLTKLLMKSPGKLKKSPQVIEASKKSKWNILRGDTVQIIKRSHPEYGKKGIVTKVDRSTDRVTIEGVNVGPKRYPAIPERGIKGRVIQRERPVHYSTVNLVDPVTGLPTRVFRKYLEDGSKVRVSKKSGAIIPRPDVLSERRRPLNSTVTESCTNSDEDVWEFTYVPPADEEEGEVSA</sequence>
<keyword evidence="3" id="KW-0150">Chloroplast</keyword>
<dbReference type="InterPro" id="IPR041988">
    <property type="entry name" value="Ribosomal_uL24_KOW"/>
</dbReference>
<reference evidence="8" key="1">
    <citation type="submission" date="2021-01" db="EMBL/GenBank/DDBJ databases">
        <authorList>
            <person name="Corre E."/>
            <person name="Pelletier E."/>
            <person name="Niang G."/>
            <person name="Scheremetjew M."/>
            <person name="Finn R."/>
            <person name="Kale V."/>
            <person name="Holt S."/>
            <person name="Cochrane G."/>
            <person name="Meng A."/>
            <person name="Brown T."/>
            <person name="Cohen L."/>
        </authorList>
    </citation>
    <scope>NUCLEOTIDE SEQUENCE</scope>
    <source>
        <strain evidence="8">Pop2</strain>
    </source>
</reference>
<comment type="similarity">
    <text evidence="2">Belongs to the universal ribosomal protein uL24 family.</text>
</comment>
<dbReference type="GO" id="GO:1990904">
    <property type="term" value="C:ribonucleoprotein complex"/>
    <property type="evidence" value="ECO:0007669"/>
    <property type="project" value="UniProtKB-KW"/>
</dbReference>
<dbReference type="GO" id="GO:0009507">
    <property type="term" value="C:chloroplast"/>
    <property type="evidence" value="ECO:0007669"/>
    <property type="project" value="UniProtKB-SubCell"/>
</dbReference>
<organism evidence="8">
    <name type="scientific">Ditylum brightwellii</name>
    <dbReference type="NCBI Taxonomy" id="49249"/>
    <lineage>
        <taxon>Eukaryota</taxon>
        <taxon>Sar</taxon>
        <taxon>Stramenopiles</taxon>
        <taxon>Ochrophyta</taxon>
        <taxon>Bacillariophyta</taxon>
        <taxon>Mediophyceae</taxon>
        <taxon>Lithodesmiophycidae</taxon>
        <taxon>Lithodesmiales</taxon>
        <taxon>Lithodesmiaceae</taxon>
        <taxon>Ditylum</taxon>
    </lineage>
</organism>
<dbReference type="SUPFAM" id="SSF50104">
    <property type="entry name" value="Translation proteins SH3-like domain"/>
    <property type="match status" value="1"/>
</dbReference>
<keyword evidence="6" id="KW-0687">Ribonucleoprotein</keyword>
<dbReference type="NCBIfam" id="TIGR01079">
    <property type="entry name" value="rplX_bact"/>
    <property type="match status" value="1"/>
</dbReference>
<dbReference type="InterPro" id="IPR003256">
    <property type="entry name" value="Ribosomal_uL24"/>
</dbReference>